<feature type="domain" description="F-box" evidence="3">
    <location>
        <begin position="73"/>
        <end position="119"/>
    </location>
</feature>
<feature type="compositionally biased region" description="Low complexity" evidence="2">
    <location>
        <begin position="298"/>
        <end position="307"/>
    </location>
</feature>
<keyword evidence="5" id="KW-1185">Reference proteome</keyword>
<dbReference type="Pfam" id="PF12937">
    <property type="entry name" value="F-box-like"/>
    <property type="match status" value="1"/>
</dbReference>
<dbReference type="OrthoDB" id="3219396at2759"/>
<evidence type="ECO:0000256" key="2">
    <source>
        <dbReference type="SAM" id="MobiDB-lite"/>
    </source>
</evidence>
<dbReference type="InterPro" id="IPR036047">
    <property type="entry name" value="F-box-like_dom_sf"/>
</dbReference>
<dbReference type="InterPro" id="IPR001810">
    <property type="entry name" value="F-box_dom"/>
</dbReference>
<name>A0A9P6RC68_9FUNG</name>
<dbReference type="Gene3D" id="2.130.10.10">
    <property type="entry name" value="YVTN repeat-like/Quinoprotein amine dehydrogenase"/>
    <property type="match status" value="1"/>
</dbReference>
<keyword evidence="1" id="KW-0853">WD repeat</keyword>
<dbReference type="InterPro" id="IPR036322">
    <property type="entry name" value="WD40_repeat_dom_sf"/>
</dbReference>
<dbReference type="EMBL" id="JAAAIN010000423">
    <property type="protein sequence ID" value="KAG0314727.1"/>
    <property type="molecule type" value="Genomic_DNA"/>
</dbReference>
<dbReference type="PROSITE" id="PS50082">
    <property type="entry name" value="WD_REPEATS_2"/>
    <property type="match status" value="1"/>
</dbReference>
<evidence type="ECO:0000313" key="4">
    <source>
        <dbReference type="EMBL" id="KAG0314727.1"/>
    </source>
</evidence>
<dbReference type="SMART" id="SM00320">
    <property type="entry name" value="WD40"/>
    <property type="match status" value="4"/>
</dbReference>
<dbReference type="InterPro" id="IPR015943">
    <property type="entry name" value="WD40/YVTN_repeat-like_dom_sf"/>
</dbReference>
<proteinExistence type="predicted"/>
<organism evidence="4 5">
    <name type="scientific">Linnemannia gamsii</name>
    <dbReference type="NCBI Taxonomy" id="64522"/>
    <lineage>
        <taxon>Eukaryota</taxon>
        <taxon>Fungi</taxon>
        <taxon>Fungi incertae sedis</taxon>
        <taxon>Mucoromycota</taxon>
        <taxon>Mortierellomycotina</taxon>
        <taxon>Mortierellomycetes</taxon>
        <taxon>Mortierellales</taxon>
        <taxon>Mortierellaceae</taxon>
        <taxon>Linnemannia</taxon>
    </lineage>
</organism>
<dbReference type="Proteomes" id="UP000823405">
    <property type="component" value="Unassembled WGS sequence"/>
</dbReference>
<accession>A0A9P6RC68</accession>
<dbReference type="SMART" id="SM00256">
    <property type="entry name" value="FBOX"/>
    <property type="match status" value="1"/>
</dbReference>
<feature type="region of interest" description="Disordered" evidence="2">
    <location>
        <begin position="288"/>
        <end position="307"/>
    </location>
</feature>
<dbReference type="Gene3D" id="1.20.1280.50">
    <property type="match status" value="1"/>
</dbReference>
<dbReference type="AlphaFoldDB" id="A0A9P6RC68"/>
<dbReference type="PROSITE" id="PS50294">
    <property type="entry name" value="WD_REPEATS_REGION"/>
    <property type="match status" value="1"/>
</dbReference>
<dbReference type="PANTHER" id="PTHR14604:SF3">
    <property type="entry name" value="SPERM-ASSOCIATED ANTIGEN 16 PROTEIN"/>
    <property type="match status" value="1"/>
</dbReference>
<dbReference type="InterPro" id="IPR050995">
    <property type="entry name" value="WD-F-box_domain-protein"/>
</dbReference>
<feature type="repeat" description="WD" evidence="1">
    <location>
        <begin position="640"/>
        <end position="673"/>
    </location>
</feature>
<sequence>MPVERVPKKARLHQEDDHVALSAFTAAAATTAGVIPPEQGSARHAPTTIMTRRRRLGAQPNVLRGHYQETDYKDPLVFFSEEIALHILELLTPGELAQCACVSRQWYRLVNDQMLWRRLFYKDQFIYPRGFRNAGWIPKTTLAGSSNNKTITANDRRKLKRIRPGPNQLQHHHRHRQDDHVVYGDPSLSSSNSNPCWKALYRLNYNWIAGQAQVTSLSIQQLSHQDHLFFHPDGSTLGQDMGEAVGGAGEEQMTKSHSPIVQFQGPILLIASPGDMVHLWRIQSAVEANKETPGGDGSSPSASLPLGLSRQPEFWQTYRSSRERTVSSSISCLALDRSSTVGGSPTTTGWQKVMVGYDSGHFSIFEYLLRDIDDKQENTPTVSLREIGNTEDLPAWSDVGGILSASFLYPILTTCSNDGTISIYKIQEDGQYSVDHLDEPRHWCRLLHRLYGSSPLSPVEMELRPVVPRQLPPFSDEQDHQHNVVRPLWRALITFGLQLLDGSWTVRLQEIEFDEQFIQHSIETGVEDESDFEQEAGSSFHESGGSGGGDNEDETYLRSDIPMSSAELLSTRLESAGHTRIGTISAITISSPYVVTTHPDNTMNVFHMARPSVVKQGGAGTRGRRSIYPKPIRFRHLSTLYGHCGAVSSVAIESRSGRLVSASMDRSIKVWTMVGRNRFDQLEQRRVHQCALSMNDLNQSWTLGAQMNSEEGLGLVWVGTDDEKIVSMNSDAFWWEVGWYVTKSVERTLGWTRMGISMPGVPDQVSRTFK</sequence>
<dbReference type="Pfam" id="PF00400">
    <property type="entry name" value="WD40"/>
    <property type="match status" value="1"/>
</dbReference>
<comment type="caution">
    <text evidence="4">The sequence shown here is derived from an EMBL/GenBank/DDBJ whole genome shotgun (WGS) entry which is preliminary data.</text>
</comment>
<dbReference type="SUPFAM" id="SSF81383">
    <property type="entry name" value="F-box domain"/>
    <property type="match status" value="1"/>
</dbReference>
<evidence type="ECO:0000259" key="3">
    <source>
        <dbReference type="PROSITE" id="PS50181"/>
    </source>
</evidence>
<evidence type="ECO:0000313" key="5">
    <source>
        <dbReference type="Proteomes" id="UP000823405"/>
    </source>
</evidence>
<protein>
    <recommendedName>
        <fullName evidence="3">F-box domain-containing protein</fullName>
    </recommendedName>
</protein>
<dbReference type="SUPFAM" id="SSF50978">
    <property type="entry name" value="WD40 repeat-like"/>
    <property type="match status" value="1"/>
</dbReference>
<dbReference type="PROSITE" id="PS50181">
    <property type="entry name" value="FBOX"/>
    <property type="match status" value="1"/>
</dbReference>
<gene>
    <name evidence="4" type="ORF">BGZ97_009010</name>
</gene>
<evidence type="ECO:0000256" key="1">
    <source>
        <dbReference type="PROSITE-ProRule" id="PRU00221"/>
    </source>
</evidence>
<dbReference type="PANTHER" id="PTHR14604">
    <property type="entry name" value="WD40 REPEAT PF20"/>
    <property type="match status" value="1"/>
</dbReference>
<reference evidence="4" key="1">
    <citation type="journal article" date="2020" name="Fungal Divers.">
        <title>Resolving the Mortierellaceae phylogeny through synthesis of multi-gene phylogenetics and phylogenomics.</title>
        <authorList>
            <person name="Vandepol N."/>
            <person name="Liber J."/>
            <person name="Desiro A."/>
            <person name="Na H."/>
            <person name="Kennedy M."/>
            <person name="Barry K."/>
            <person name="Grigoriev I.V."/>
            <person name="Miller A.N."/>
            <person name="O'Donnell K."/>
            <person name="Stajich J.E."/>
            <person name="Bonito G."/>
        </authorList>
    </citation>
    <scope>NUCLEOTIDE SEQUENCE</scope>
    <source>
        <strain evidence="4">NVP60</strain>
    </source>
</reference>
<feature type="region of interest" description="Disordered" evidence="2">
    <location>
        <begin position="527"/>
        <end position="556"/>
    </location>
</feature>
<dbReference type="InterPro" id="IPR001680">
    <property type="entry name" value="WD40_rpt"/>
</dbReference>